<dbReference type="PANTHER" id="PTHR35789:SF1">
    <property type="entry name" value="SPORE GERMINATION PROTEIN B3"/>
    <property type="match status" value="1"/>
</dbReference>
<dbReference type="HOGENOM" id="CLU_051140_0_2_9"/>
<dbReference type="InterPro" id="IPR046953">
    <property type="entry name" value="Spore_GerAC-like_C"/>
</dbReference>
<feature type="domain" description="Spore germination protein N-terminal" evidence="10">
    <location>
        <begin position="29"/>
        <end position="205"/>
    </location>
</feature>
<evidence type="ECO:0000259" key="10">
    <source>
        <dbReference type="Pfam" id="PF25198"/>
    </source>
</evidence>
<dbReference type="Pfam" id="PF25198">
    <property type="entry name" value="Spore_GerAC_N"/>
    <property type="match status" value="1"/>
</dbReference>
<dbReference type="RefSeq" id="WP_013278948.1">
    <property type="nucleotide sequence ID" value="NC_014378.1"/>
</dbReference>
<keyword evidence="3" id="KW-0309">Germination</keyword>
<evidence type="ECO:0000256" key="3">
    <source>
        <dbReference type="ARBA" id="ARBA00022544"/>
    </source>
</evidence>
<dbReference type="Proteomes" id="UP000001661">
    <property type="component" value="Chromosome"/>
</dbReference>
<sequence>MEQSIRIKKIVISIILIILLFSLGGCVGQKELNNLGIINLMGIDLTADGEYKVTVHILKPSTGQGGEPANAPGPGSAIWVGQAEGETIEKAVKEIRAKTSWLLIWSHCDIFVLGNKLCRTGIGDVVDFLARNEEIRLTSNVITATDKAWQILKHSPEEKKEPVADQIDGLIKNIADWSKAYNLNLKEVMARLASGNQEVVLGKLELVRAEPVKEGQESSSSSEGKTDKEDGLKKVLKMEGAAVFKKDKLIGSLTPEETRGYMRIIDEIKLHSMDLFLSGHNSPVSLDTYNSQIEIKWDSANPKTFLISIKELSRLAEQDSEISQTSLLTANKIESLKEEAVKKEIISTIKKSQQLQSDIFGLKGIVKQKSPSTWEKLKQDWEKNFSNLSFKVEVESILKQVGKIHKPIFE</sequence>
<dbReference type="PANTHER" id="PTHR35789">
    <property type="entry name" value="SPORE GERMINATION PROTEIN B3"/>
    <property type="match status" value="1"/>
</dbReference>
<dbReference type="Pfam" id="PF05504">
    <property type="entry name" value="Spore_GerAC"/>
    <property type="match status" value="1"/>
</dbReference>
<dbReference type="STRING" id="574087.Acear_2006"/>
<dbReference type="InterPro" id="IPR008844">
    <property type="entry name" value="Spore_GerAC-like"/>
</dbReference>
<evidence type="ECO:0000256" key="7">
    <source>
        <dbReference type="ARBA" id="ARBA00023288"/>
    </source>
</evidence>
<keyword evidence="12" id="KW-1185">Reference proteome</keyword>
<dbReference type="KEGG" id="aar:Acear_2006"/>
<dbReference type="InterPro" id="IPR057336">
    <property type="entry name" value="GerAC_N"/>
</dbReference>
<reference evidence="11 12" key="1">
    <citation type="journal article" date="2010" name="Stand. Genomic Sci.">
        <title>Complete genome sequence of Acetohalobium arabaticum type strain (Z-7288).</title>
        <authorList>
            <person name="Sikorski J."/>
            <person name="Lapidus A."/>
            <person name="Chertkov O."/>
            <person name="Lucas S."/>
            <person name="Copeland A."/>
            <person name="Glavina Del Rio T."/>
            <person name="Nolan M."/>
            <person name="Tice H."/>
            <person name="Cheng J.F."/>
            <person name="Han C."/>
            <person name="Brambilla E."/>
            <person name="Pitluck S."/>
            <person name="Liolios K."/>
            <person name="Ivanova N."/>
            <person name="Mavromatis K."/>
            <person name="Mikhailova N."/>
            <person name="Pati A."/>
            <person name="Bruce D."/>
            <person name="Detter C."/>
            <person name="Tapia R."/>
            <person name="Goodwin L."/>
            <person name="Chen A."/>
            <person name="Palaniappan K."/>
            <person name="Land M."/>
            <person name="Hauser L."/>
            <person name="Chang Y.J."/>
            <person name="Jeffries C.D."/>
            <person name="Rohde M."/>
            <person name="Goker M."/>
            <person name="Spring S."/>
            <person name="Woyke T."/>
            <person name="Bristow J."/>
            <person name="Eisen J.A."/>
            <person name="Markowitz V."/>
            <person name="Hugenholtz P."/>
            <person name="Kyrpides N.C."/>
            <person name="Klenk H.P."/>
        </authorList>
    </citation>
    <scope>NUCLEOTIDE SEQUENCE [LARGE SCALE GENOMIC DNA]</scope>
    <source>
        <strain evidence="12">ATCC 49924 / DSM 5501 / Z-7288</strain>
    </source>
</reference>
<keyword evidence="4" id="KW-0732">Signal</keyword>
<evidence type="ECO:0000256" key="5">
    <source>
        <dbReference type="ARBA" id="ARBA00023136"/>
    </source>
</evidence>
<gene>
    <name evidence="11" type="ordered locus">Acear_2006</name>
</gene>
<dbReference type="PROSITE" id="PS51257">
    <property type="entry name" value="PROKAR_LIPOPROTEIN"/>
    <property type="match status" value="1"/>
</dbReference>
<evidence type="ECO:0000256" key="8">
    <source>
        <dbReference type="SAM" id="MobiDB-lite"/>
    </source>
</evidence>
<feature type="domain" description="Spore germination GerAC-like C-terminal" evidence="9">
    <location>
        <begin position="239"/>
        <end position="402"/>
    </location>
</feature>
<evidence type="ECO:0000256" key="4">
    <source>
        <dbReference type="ARBA" id="ARBA00022729"/>
    </source>
</evidence>
<evidence type="ECO:0000313" key="12">
    <source>
        <dbReference type="Proteomes" id="UP000001661"/>
    </source>
</evidence>
<evidence type="ECO:0000256" key="6">
    <source>
        <dbReference type="ARBA" id="ARBA00023139"/>
    </source>
</evidence>
<evidence type="ECO:0000256" key="1">
    <source>
        <dbReference type="ARBA" id="ARBA00004635"/>
    </source>
</evidence>
<keyword evidence="5" id="KW-0472">Membrane</keyword>
<dbReference type="InterPro" id="IPR038501">
    <property type="entry name" value="Spore_GerAC_C_sf"/>
</dbReference>
<proteinExistence type="inferred from homology"/>
<name>D9QSP0_ACEAZ</name>
<evidence type="ECO:0000256" key="2">
    <source>
        <dbReference type="ARBA" id="ARBA00007886"/>
    </source>
</evidence>
<dbReference type="AlphaFoldDB" id="D9QSP0"/>
<dbReference type="NCBIfam" id="TIGR02887">
    <property type="entry name" value="spore_ger_x_C"/>
    <property type="match status" value="1"/>
</dbReference>
<dbReference type="GO" id="GO:0009847">
    <property type="term" value="P:spore germination"/>
    <property type="evidence" value="ECO:0007669"/>
    <property type="project" value="InterPro"/>
</dbReference>
<dbReference type="GO" id="GO:0016020">
    <property type="term" value="C:membrane"/>
    <property type="evidence" value="ECO:0007669"/>
    <property type="project" value="UniProtKB-SubCell"/>
</dbReference>
<evidence type="ECO:0000313" key="11">
    <source>
        <dbReference type="EMBL" id="ADL13503.1"/>
    </source>
</evidence>
<comment type="similarity">
    <text evidence="2">Belongs to the GerABKC lipoprotein family.</text>
</comment>
<comment type="subcellular location">
    <subcellularLocation>
        <location evidence="1">Membrane</location>
        <topology evidence="1">Lipid-anchor</topology>
    </subcellularLocation>
</comment>
<dbReference type="EMBL" id="CP002105">
    <property type="protein sequence ID" value="ADL13503.1"/>
    <property type="molecule type" value="Genomic_DNA"/>
</dbReference>
<feature type="region of interest" description="Disordered" evidence="8">
    <location>
        <begin position="212"/>
        <end position="231"/>
    </location>
</feature>
<evidence type="ECO:0000259" key="9">
    <source>
        <dbReference type="Pfam" id="PF05504"/>
    </source>
</evidence>
<accession>D9QSP0</accession>
<dbReference type="Gene3D" id="3.30.300.210">
    <property type="entry name" value="Nutrient germinant receptor protein C, domain 3"/>
    <property type="match status" value="1"/>
</dbReference>
<organism evidence="11 12">
    <name type="scientific">Acetohalobium arabaticum (strain ATCC 49924 / DSM 5501 / Z-7288)</name>
    <dbReference type="NCBI Taxonomy" id="574087"/>
    <lineage>
        <taxon>Bacteria</taxon>
        <taxon>Bacillati</taxon>
        <taxon>Bacillota</taxon>
        <taxon>Clostridia</taxon>
        <taxon>Halanaerobiales</taxon>
        <taxon>Halobacteroidaceae</taxon>
        <taxon>Acetohalobium</taxon>
    </lineage>
</organism>
<dbReference type="eggNOG" id="ENOG502Z9N7">
    <property type="taxonomic scope" value="Bacteria"/>
</dbReference>
<keyword evidence="7" id="KW-0449">Lipoprotein</keyword>
<keyword evidence="6" id="KW-0564">Palmitate</keyword>
<protein>
    <submittedName>
        <fullName evidence="11">Germination protein, Ger(X)C family</fullName>
    </submittedName>
</protein>